<protein>
    <recommendedName>
        <fullName evidence="12">Glycosyltransferase family 92 protein</fullName>
    </recommendedName>
</protein>
<dbReference type="PANTHER" id="PTHR21461:SF40">
    <property type="entry name" value="GLYCOSYLTRANSFERASE FAMILY 92 PROTEIN"/>
    <property type="match status" value="1"/>
</dbReference>
<evidence type="ECO:0000256" key="4">
    <source>
        <dbReference type="ARBA" id="ARBA00022679"/>
    </source>
</evidence>
<organism evidence="10 11">
    <name type="scientific">Glossina morsitans morsitans</name>
    <name type="common">Savannah tsetse fly</name>
    <dbReference type="NCBI Taxonomy" id="37546"/>
    <lineage>
        <taxon>Eukaryota</taxon>
        <taxon>Metazoa</taxon>
        <taxon>Ecdysozoa</taxon>
        <taxon>Arthropoda</taxon>
        <taxon>Hexapoda</taxon>
        <taxon>Insecta</taxon>
        <taxon>Pterygota</taxon>
        <taxon>Neoptera</taxon>
        <taxon>Endopterygota</taxon>
        <taxon>Diptera</taxon>
        <taxon>Brachycera</taxon>
        <taxon>Muscomorpha</taxon>
        <taxon>Hippoboscoidea</taxon>
        <taxon>Glossinidae</taxon>
        <taxon>Glossina</taxon>
    </lineage>
</organism>
<evidence type="ECO:0000256" key="9">
    <source>
        <dbReference type="SAM" id="Phobius"/>
    </source>
</evidence>
<dbReference type="EnsemblMetazoa" id="GMOY003603-RA">
    <property type="protein sequence ID" value="GMOY003603-PA"/>
    <property type="gene ID" value="GMOY003603"/>
</dbReference>
<evidence type="ECO:0000313" key="11">
    <source>
        <dbReference type="Proteomes" id="UP000092444"/>
    </source>
</evidence>
<reference evidence="10" key="1">
    <citation type="submission" date="2020-05" db="UniProtKB">
        <authorList>
            <consortium name="EnsemblMetazoa"/>
        </authorList>
    </citation>
    <scope>IDENTIFICATION</scope>
    <source>
        <strain evidence="10">Yale</strain>
    </source>
</reference>
<keyword evidence="11" id="KW-1185">Reference proteome</keyword>
<dbReference type="PANTHER" id="PTHR21461">
    <property type="entry name" value="GLYCOSYLTRANSFERASE FAMILY 92 PROTEIN"/>
    <property type="match status" value="1"/>
</dbReference>
<sequence length="900" mass="101712">MAGKHKHKFYDRIPEKTHLATMKYNKLQNNHSHHHHHHHLHYNSGNGASSTSRSGLTSLTASKRNKKHNWGTRERSGMSFLIVIAFFAVFGLIILTELYNSPSGILKNRSGRSGNKPKKFAMLSCPLTFDGYPKFIHHINDETFQIFMIDERAHGGMILRGGGGYGNRMGDSMPDYDNVKDDYDLIDASLLNDNKLGYVQLQDNKFKIQDAESNDAGGGIGGRLAGVLLNSAAVGNAYAGAGLGGGTGLGGNGPLIPWGKMLPSKVEETLPRYPFGMLPTDGSWQIVNGTRFKFFVFSAYYDRRDDAKLIRVVGATKTRGPERVWCRLWYIPTRSRNNSTATNHKTDEELLKHRNSYKSVTVMARVKAIRENWNLKYSACFILCPVRTPDYDVPQHISIVARLRAPPGNLLQLRNTDFDPDFKKFNNKSKRNKTESKSNLNSPTTTLDLTKFAPEDHIPEKLAICVKPFHFDYDQALYLIEYLEFYALLGVSHFTFYNHTIGPQADCVLQHYMIGDVPDKSTASDVEANVSQIHIPKFEDSPLTGLATPFMATETASVPARKLSSLNYMKPSIQILPWNLRMRSQKEIRTEGLFAALNDCLYRSMYRYKYLALVDLDEFIVPRYNDTLIELINSLSYRFRNRNAGAYSFQNAFFYLQFADDPLVSHFTSAVPSELAKLRASLVTQRKTRRRYKLHPQKQRSKYICKPEAVVEAAPSVLDRTATKYVNRLVERVFSAYTHLKGKCKLPDLPPLPKVYQPPPEMRPIIRKLSDKSRTINAVNTPKSLLAKHDHVSDLKKNNENQRKTTTPAISKIHLKTTSASNLEPKNATMHKKEKLIINQTTTQTTETTETRYGTITATTTKTTVASLTTTKNLSPGADAMKNYAANKKKRKVVVFFVDD</sequence>
<feature type="compositionally biased region" description="Low complexity" evidence="8">
    <location>
        <begin position="47"/>
        <end position="62"/>
    </location>
</feature>
<feature type="region of interest" description="Disordered" evidence="8">
    <location>
        <begin position="30"/>
        <end position="70"/>
    </location>
</feature>
<evidence type="ECO:0000313" key="10">
    <source>
        <dbReference type="EnsemblMetazoa" id="GMOY003603-PA"/>
    </source>
</evidence>
<evidence type="ECO:0000256" key="6">
    <source>
        <dbReference type="ARBA" id="ARBA00022989"/>
    </source>
</evidence>
<keyword evidence="4" id="KW-0808">Transferase</keyword>
<keyword evidence="7 9" id="KW-0472">Membrane</keyword>
<evidence type="ECO:0000256" key="2">
    <source>
        <dbReference type="ARBA" id="ARBA00007647"/>
    </source>
</evidence>
<dbReference type="InterPro" id="IPR008166">
    <property type="entry name" value="Glyco_transf_92"/>
</dbReference>
<keyword evidence="3" id="KW-0328">Glycosyltransferase</keyword>
<evidence type="ECO:0000256" key="8">
    <source>
        <dbReference type="SAM" id="MobiDB-lite"/>
    </source>
</evidence>
<proteinExistence type="inferred from homology"/>
<keyword evidence="6 9" id="KW-1133">Transmembrane helix</keyword>
<dbReference type="Pfam" id="PF01697">
    <property type="entry name" value="Glyco_transf_92"/>
    <property type="match status" value="2"/>
</dbReference>
<feature type="transmembrane region" description="Helical" evidence="9">
    <location>
        <begin position="77"/>
        <end position="99"/>
    </location>
</feature>
<dbReference type="VEuPathDB" id="VectorBase:GMOY003603"/>
<evidence type="ECO:0000256" key="3">
    <source>
        <dbReference type="ARBA" id="ARBA00022676"/>
    </source>
</evidence>
<comment type="subcellular location">
    <subcellularLocation>
        <location evidence="1">Membrane</location>
        <topology evidence="1">Single-pass membrane protein</topology>
    </subcellularLocation>
</comment>
<evidence type="ECO:0000256" key="1">
    <source>
        <dbReference type="ARBA" id="ARBA00004167"/>
    </source>
</evidence>
<comment type="similarity">
    <text evidence="2">Belongs to the glycosyltransferase 92 family.</text>
</comment>
<dbReference type="GO" id="GO:0016020">
    <property type="term" value="C:membrane"/>
    <property type="evidence" value="ECO:0007669"/>
    <property type="project" value="UniProtKB-SubCell"/>
</dbReference>
<feature type="compositionally biased region" description="Basic residues" evidence="8">
    <location>
        <begin position="31"/>
        <end position="41"/>
    </location>
</feature>
<evidence type="ECO:0000256" key="7">
    <source>
        <dbReference type="ARBA" id="ARBA00023136"/>
    </source>
</evidence>
<evidence type="ECO:0008006" key="12">
    <source>
        <dbReference type="Google" id="ProtNLM"/>
    </source>
</evidence>
<dbReference type="PhylomeDB" id="A0A1B0FIH3"/>
<dbReference type="GO" id="GO:0005737">
    <property type="term" value="C:cytoplasm"/>
    <property type="evidence" value="ECO:0007669"/>
    <property type="project" value="TreeGrafter"/>
</dbReference>
<name>A0A1B0FIH3_GLOMM</name>
<dbReference type="AlphaFoldDB" id="A0A1B0FIH3"/>
<evidence type="ECO:0000256" key="5">
    <source>
        <dbReference type="ARBA" id="ARBA00022692"/>
    </source>
</evidence>
<accession>A0A1B0FIH3</accession>
<dbReference type="Proteomes" id="UP000092444">
    <property type="component" value="Unassembled WGS sequence"/>
</dbReference>
<dbReference type="GO" id="GO:0016757">
    <property type="term" value="F:glycosyltransferase activity"/>
    <property type="evidence" value="ECO:0007669"/>
    <property type="project" value="UniProtKB-KW"/>
</dbReference>
<dbReference type="EMBL" id="CCAG010008047">
    <property type="status" value="NOT_ANNOTATED_CDS"/>
    <property type="molecule type" value="Genomic_DNA"/>
</dbReference>
<feature type="region of interest" description="Disordered" evidence="8">
    <location>
        <begin position="424"/>
        <end position="445"/>
    </location>
</feature>
<keyword evidence="5 9" id="KW-0812">Transmembrane</keyword>